<protein>
    <submittedName>
        <fullName evidence="1">Uncharacterized protein</fullName>
    </submittedName>
</protein>
<dbReference type="Proteomes" id="UP000030690">
    <property type="component" value="Unassembled WGS sequence"/>
</dbReference>
<evidence type="ECO:0000313" key="2">
    <source>
        <dbReference type="Proteomes" id="UP000030690"/>
    </source>
</evidence>
<organism evidence="1 2">
    <name type="scientific">Plasmodium falciparum Vietnam Oak-Knoll</name>
    <name type="common">FVO</name>
    <dbReference type="NCBI Taxonomy" id="1036723"/>
    <lineage>
        <taxon>Eukaryota</taxon>
        <taxon>Sar</taxon>
        <taxon>Alveolata</taxon>
        <taxon>Apicomplexa</taxon>
        <taxon>Aconoidasida</taxon>
        <taxon>Haemosporida</taxon>
        <taxon>Plasmodiidae</taxon>
        <taxon>Plasmodium</taxon>
        <taxon>Plasmodium (Laverania)</taxon>
    </lineage>
</organism>
<name>A0A024V4J0_PLAFA</name>
<reference evidence="1 2" key="1">
    <citation type="submission" date="2013-02" db="EMBL/GenBank/DDBJ databases">
        <title>The Genome Annotation of Plasmodium falciparum Vietnam Oak-Knoll (FVO).</title>
        <authorList>
            <consortium name="The Broad Institute Genome Sequencing Platform"/>
            <consortium name="The Broad Institute Genome Sequencing Center for Infectious Disease"/>
            <person name="Neafsey D."/>
            <person name="Hoffman S."/>
            <person name="Volkman S."/>
            <person name="Rosenthal P."/>
            <person name="Walker B."/>
            <person name="Young S.K."/>
            <person name="Zeng Q."/>
            <person name="Gargeya S."/>
            <person name="Fitzgerald M."/>
            <person name="Haas B."/>
            <person name="Abouelleil A."/>
            <person name="Allen A.W."/>
            <person name="Alvarado L."/>
            <person name="Arachchi H.M."/>
            <person name="Berlin A.M."/>
            <person name="Chapman S.B."/>
            <person name="Gainer-Dewar J."/>
            <person name="Goldberg J."/>
            <person name="Griggs A."/>
            <person name="Gujja S."/>
            <person name="Hansen M."/>
            <person name="Howarth C."/>
            <person name="Imamovic A."/>
            <person name="Ireland A."/>
            <person name="Larimer J."/>
            <person name="McCowan C."/>
            <person name="Murphy C."/>
            <person name="Pearson M."/>
            <person name="Poon T.W."/>
            <person name="Priest M."/>
            <person name="Roberts A."/>
            <person name="Saif S."/>
            <person name="Shea T."/>
            <person name="Sisk P."/>
            <person name="Sykes S."/>
            <person name="Wortman J."/>
            <person name="Nusbaum C."/>
            <person name="Birren B."/>
        </authorList>
    </citation>
    <scope>NUCLEOTIDE SEQUENCE [LARGE SCALE GENOMIC DNA]</scope>
    <source>
        <strain evidence="2">Vietnam Oak-Knoll (FVO)</strain>
    </source>
</reference>
<evidence type="ECO:0000313" key="1">
    <source>
        <dbReference type="EMBL" id="ETW17938.1"/>
    </source>
</evidence>
<reference evidence="1 2" key="2">
    <citation type="submission" date="2013-02" db="EMBL/GenBank/DDBJ databases">
        <title>The Genome Sequence of Plasmodium falciparum Vietnam Oak-Knoll (FVO).</title>
        <authorList>
            <consortium name="The Broad Institute Genome Sequencing Platform"/>
            <consortium name="The Broad Institute Genome Sequencing Center for Infectious Disease"/>
            <person name="Neafsey D."/>
            <person name="Cheeseman I."/>
            <person name="Volkman S."/>
            <person name="Adams J."/>
            <person name="Walker B."/>
            <person name="Young S.K."/>
            <person name="Zeng Q."/>
            <person name="Gargeya S."/>
            <person name="Fitzgerald M."/>
            <person name="Haas B."/>
            <person name="Abouelleil A."/>
            <person name="Alvarado L."/>
            <person name="Arachchi H.M."/>
            <person name="Berlin A.M."/>
            <person name="Chapman S.B."/>
            <person name="Dewar J."/>
            <person name="Goldberg J."/>
            <person name="Griggs A."/>
            <person name="Gujja S."/>
            <person name="Hansen M."/>
            <person name="Howarth C."/>
            <person name="Imamovic A."/>
            <person name="Larimer J."/>
            <person name="McCowan C."/>
            <person name="Murphy C."/>
            <person name="Neiman D."/>
            <person name="Pearson M."/>
            <person name="Priest M."/>
            <person name="Roberts A."/>
            <person name="Saif S."/>
            <person name="Shea T."/>
            <person name="Sisk P."/>
            <person name="Sykes S."/>
            <person name="Wortman J."/>
            <person name="Nusbaum C."/>
            <person name="Birren B."/>
        </authorList>
    </citation>
    <scope>NUCLEOTIDE SEQUENCE [LARGE SCALE GENOMIC DNA]</scope>
    <source>
        <strain evidence="2">Vietnam Oak-Knoll (FVO)</strain>
    </source>
</reference>
<accession>A0A024V4J0</accession>
<sequence length="186" mass="21721">MFLSIQFIILFFALIHIKNIIALKLEIFKGRFGSPNSTSSMFNKDNKIKCRRKEVPLLFVSSNKCLKDLYLLKHSGVSPFEEKGSFIYLKRGERNRKDKNYPFTLFIEYGTSKSANILEKDSNKYEEGNQKYTNVIMEGCKDIIDCTKSEGLQNLMNQKVVENNKMDENIKMDENKKMDENIKMDE</sequence>
<gene>
    <name evidence="1" type="ORF">PFFVO_03165</name>
</gene>
<proteinExistence type="predicted"/>
<dbReference type="EMBL" id="KI925085">
    <property type="protein sequence ID" value="ETW17938.1"/>
    <property type="molecule type" value="Genomic_DNA"/>
</dbReference>
<dbReference type="AlphaFoldDB" id="A0A024V4J0"/>